<reference evidence="1" key="1">
    <citation type="submission" date="2018-05" db="EMBL/GenBank/DDBJ databases">
        <authorList>
            <person name="Lanie J.A."/>
            <person name="Ng W.-L."/>
            <person name="Kazmierczak K.M."/>
            <person name="Andrzejewski T.M."/>
            <person name="Davidsen T.M."/>
            <person name="Wayne K.J."/>
            <person name="Tettelin H."/>
            <person name="Glass J.I."/>
            <person name="Rusch D."/>
            <person name="Podicherti R."/>
            <person name="Tsui H.-C.T."/>
            <person name="Winkler M.E."/>
        </authorList>
    </citation>
    <scope>NUCLEOTIDE SEQUENCE</scope>
</reference>
<evidence type="ECO:0000313" key="1">
    <source>
        <dbReference type="EMBL" id="SVC19870.1"/>
    </source>
</evidence>
<name>A0A382K5W9_9ZZZZ</name>
<organism evidence="1">
    <name type="scientific">marine metagenome</name>
    <dbReference type="NCBI Taxonomy" id="408172"/>
    <lineage>
        <taxon>unclassified sequences</taxon>
        <taxon>metagenomes</taxon>
        <taxon>ecological metagenomes</taxon>
    </lineage>
</organism>
<gene>
    <name evidence="1" type="ORF">METZ01_LOCUS272724</name>
</gene>
<sequence>MSYLKDTLESRIISTLKMNPDLSWTEATDWTLRSIGVHTTLPLRTATIGQQRSAVAKQRIEPRADE</sequence>
<protein>
    <submittedName>
        <fullName evidence="1">Uncharacterized protein</fullName>
    </submittedName>
</protein>
<dbReference type="AlphaFoldDB" id="A0A382K5W9"/>
<dbReference type="EMBL" id="UINC01078621">
    <property type="protein sequence ID" value="SVC19870.1"/>
    <property type="molecule type" value="Genomic_DNA"/>
</dbReference>
<proteinExistence type="predicted"/>
<accession>A0A382K5W9</accession>